<feature type="transmembrane region" description="Helical" evidence="7">
    <location>
        <begin position="46"/>
        <end position="67"/>
    </location>
</feature>
<dbReference type="PANTHER" id="PTHR23513">
    <property type="entry name" value="INTEGRAL MEMBRANE EFFLUX PROTEIN-RELATED"/>
    <property type="match status" value="1"/>
</dbReference>
<accession>A0A1H5DKK2</accession>
<name>A0A1H5DKK2_RHOJO</name>
<dbReference type="CDD" id="cd06173">
    <property type="entry name" value="MFS_MefA_like"/>
    <property type="match status" value="1"/>
</dbReference>
<feature type="transmembrane region" description="Helical" evidence="7">
    <location>
        <begin position="307"/>
        <end position="324"/>
    </location>
</feature>
<dbReference type="PANTHER" id="PTHR23513:SF11">
    <property type="entry name" value="STAPHYLOFERRIN A TRANSPORTER"/>
    <property type="match status" value="1"/>
</dbReference>
<evidence type="ECO:0000256" key="3">
    <source>
        <dbReference type="ARBA" id="ARBA00022475"/>
    </source>
</evidence>
<keyword evidence="5 7" id="KW-1133">Transmembrane helix</keyword>
<keyword evidence="2" id="KW-0813">Transport</keyword>
<evidence type="ECO:0000313" key="8">
    <source>
        <dbReference type="EMBL" id="SED79328.1"/>
    </source>
</evidence>
<evidence type="ECO:0000256" key="5">
    <source>
        <dbReference type="ARBA" id="ARBA00022989"/>
    </source>
</evidence>
<dbReference type="Proteomes" id="UP000183407">
    <property type="component" value="Unassembled WGS sequence"/>
</dbReference>
<feature type="transmembrane region" description="Helical" evidence="7">
    <location>
        <begin position="282"/>
        <end position="301"/>
    </location>
</feature>
<reference evidence="9" key="1">
    <citation type="submission" date="2016-10" db="EMBL/GenBank/DDBJ databases">
        <authorList>
            <person name="Varghese N."/>
        </authorList>
    </citation>
    <scope>NUCLEOTIDE SEQUENCE [LARGE SCALE GENOMIC DNA]</scope>
    <source>
        <strain evidence="9">DSM 44719</strain>
    </source>
</reference>
<feature type="transmembrane region" description="Helical" evidence="7">
    <location>
        <begin position="255"/>
        <end position="275"/>
    </location>
</feature>
<feature type="transmembrane region" description="Helical" evidence="7">
    <location>
        <begin position="373"/>
        <end position="391"/>
    </location>
</feature>
<dbReference type="AlphaFoldDB" id="A0A1H5DKK2"/>
<dbReference type="OrthoDB" id="9775268at2"/>
<protein>
    <submittedName>
        <fullName evidence="8">Transmembrane secretion effector</fullName>
    </submittedName>
</protein>
<evidence type="ECO:0000256" key="2">
    <source>
        <dbReference type="ARBA" id="ARBA00022448"/>
    </source>
</evidence>
<evidence type="ECO:0000256" key="6">
    <source>
        <dbReference type="ARBA" id="ARBA00023136"/>
    </source>
</evidence>
<dbReference type="RefSeq" id="WP_083400579.1">
    <property type="nucleotide sequence ID" value="NZ_FNTL01000004.1"/>
</dbReference>
<dbReference type="InterPro" id="IPR036259">
    <property type="entry name" value="MFS_trans_sf"/>
</dbReference>
<dbReference type="Gene3D" id="1.20.1250.20">
    <property type="entry name" value="MFS general substrate transporter like domains"/>
    <property type="match status" value="1"/>
</dbReference>
<keyword evidence="4 7" id="KW-0812">Transmembrane</keyword>
<sequence>MSSLVPRPLRRRNFALYFTGQVASSTGVWFQNLALSLWIIETTESARALALVTVCQFAPILLLSAFAGAVADRHRPRRILFVTAALSSLCAAALAVAARSGPDHMPVLFAIIAVSGVVQAFDRTAGQSFLFELVGAKELAAAVSLNTVALSAARSIGPGLAGLAYAAAGPATCFAINSGTYIFVIVALCFMNSTSLGQNQTRRESGKGVGDSARSLLADKDLRSLFATNVAVTVLAMNFMVVVTAMVTVTLDGTAAQLGAAHALNAVGAVIGGVVISMLPSVRLRIVAATTVVLGGALGFAALSPTIAFYLVVSPLIGLGLGGFQSSLNSTVQTLSPTHLLGRSSALLTMSSVGVAPVGAVIAGSIIDATSARLAMALGTITCLVCSLALVRGTRQRQSHNRADDAAPARTN</sequence>
<feature type="transmembrane region" description="Helical" evidence="7">
    <location>
        <begin position="14"/>
        <end position="40"/>
    </location>
</feature>
<gene>
    <name evidence="8" type="ORF">SAMN04490220_5570</name>
</gene>
<dbReference type="EMBL" id="FNTL01000004">
    <property type="protein sequence ID" value="SED79328.1"/>
    <property type="molecule type" value="Genomic_DNA"/>
</dbReference>
<dbReference type="GO" id="GO:0005886">
    <property type="term" value="C:plasma membrane"/>
    <property type="evidence" value="ECO:0007669"/>
    <property type="project" value="UniProtKB-SubCell"/>
</dbReference>
<evidence type="ECO:0000256" key="1">
    <source>
        <dbReference type="ARBA" id="ARBA00004651"/>
    </source>
</evidence>
<evidence type="ECO:0000256" key="7">
    <source>
        <dbReference type="SAM" id="Phobius"/>
    </source>
</evidence>
<evidence type="ECO:0000313" key="9">
    <source>
        <dbReference type="Proteomes" id="UP000183407"/>
    </source>
</evidence>
<evidence type="ECO:0000256" key="4">
    <source>
        <dbReference type="ARBA" id="ARBA00022692"/>
    </source>
</evidence>
<proteinExistence type="predicted"/>
<dbReference type="SUPFAM" id="SSF103473">
    <property type="entry name" value="MFS general substrate transporter"/>
    <property type="match status" value="1"/>
</dbReference>
<keyword evidence="6 7" id="KW-0472">Membrane</keyword>
<dbReference type="InterPro" id="IPR010290">
    <property type="entry name" value="TM_effector"/>
</dbReference>
<organism evidence="8 9">
    <name type="scientific">Rhodococcus jostii</name>
    <dbReference type="NCBI Taxonomy" id="132919"/>
    <lineage>
        <taxon>Bacteria</taxon>
        <taxon>Bacillati</taxon>
        <taxon>Actinomycetota</taxon>
        <taxon>Actinomycetes</taxon>
        <taxon>Mycobacteriales</taxon>
        <taxon>Nocardiaceae</taxon>
        <taxon>Rhodococcus</taxon>
    </lineage>
</organism>
<keyword evidence="3" id="KW-1003">Cell membrane</keyword>
<feature type="transmembrane region" description="Helical" evidence="7">
    <location>
        <begin position="79"/>
        <end position="98"/>
    </location>
</feature>
<feature type="transmembrane region" description="Helical" evidence="7">
    <location>
        <begin position="345"/>
        <end position="367"/>
    </location>
</feature>
<comment type="subcellular location">
    <subcellularLocation>
        <location evidence="1">Cell membrane</location>
        <topology evidence="1">Multi-pass membrane protein</topology>
    </subcellularLocation>
</comment>
<dbReference type="Pfam" id="PF05977">
    <property type="entry name" value="MFS_3"/>
    <property type="match status" value="1"/>
</dbReference>
<feature type="transmembrane region" description="Helical" evidence="7">
    <location>
        <begin position="174"/>
        <end position="193"/>
    </location>
</feature>
<feature type="transmembrane region" description="Helical" evidence="7">
    <location>
        <begin position="224"/>
        <end position="249"/>
    </location>
</feature>